<dbReference type="SUPFAM" id="SSF158430">
    <property type="entry name" value="Bacillus cereus metalloprotein-like"/>
    <property type="match status" value="2"/>
</dbReference>
<evidence type="ECO:0008006" key="3">
    <source>
        <dbReference type="Google" id="ProtNLM"/>
    </source>
</evidence>
<dbReference type="Gene3D" id="1.20.1260.120">
    <property type="entry name" value="Protein of unknown function DUF2935"/>
    <property type="match status" value="1"/>
</dbReference>
<dbReference type="PATRIC" id="fig|157838.3.peg.2255"/>
<proteinExistence type="predicted"/>
<dbReference type="OrthoDB" id="1633927at2"/>
<dbReference type="Proteomes" id="UP000051888">
    <property type="component" value="Unassembled WGS sequence"/>
</dbReference>
<comment type="caution">
    <text evidence="1">The sequence shown here is derived from an EMBL/GenBank/DDBJ whole genome shotgun (WGS) entry which is preliminary data.</text>
</comment>
<dbReference type="AlphaFoldDB" id="A0A0Q3TIS9"/>
<dbReference type="RefSeq" id="WP_055739577.1">
    <property type="nucleotide sequence ID" value="NZ_JAAIWL010000001.1"/>
</dbReference>
<dbReference type="InterPro" id="IPR021328">
    <property type="entry name" value="CotB-like"/>
</dbReference>
<evidence type="ECO:0000313" key="2">
    <source>
        <dbReference type="Proteomes" id="UP000051888"/>
    </source>
</evidence>
<evidence type="ECO:0000313" key="1">
    <source>
        <dbReference type="EMBL" id="KQL53840.1"/>
    </source>
</evidence>
<sequence>MKSFIQSAKFEHEFWLQILGDHSRFILDSLSVTEADFIKEANYFKNKFDSLLLNARSLHDEGSLILLANEADAEVKKLKQLKLTLIERHLVSKVKIQLSPTFLSHMVNELEEYERILVYLIRGEQPPILHELHHHLLWLQDAFGHAGAIQSEMDATEHKIKKESKEFVQQFQQFYLKAVEFTGYLRTSLDTFPALRKMNEDVRLEMEMFQVFLNEIFELEISNEVLGTFPVLMADHMFREECYYLIKLAESANTEIPNCNPAMPRNEG</sequence>
<keyword evidence="2" id="KW-1185">Reference proteome</keyword>
<accession>A0A0Q3TIS9</accession>
<name>A0A0Q3TIS9_9BACI</name>
<protein>
    <recommendedName>
        <fullName evidence="3">DUF2935 domain-containing protein</fullName>
    </recommendedName>
</protein>
<organism evidence="1 2">
    <name type="scientific">Heyndrickxia shackletonii</name>
    <dbReference type="NCBI Taxonomy" id="157838"/>
    <lineage>
        <taxon>Bacteria</taxon>
        <taxon>Bacillati</taxon>
        <taxon>Bacillota</taxon>
        <taxon>Bacilli</taxon>
        <taxon>Bacillales</taxon>
        <taxon>Bacillaceae</taxon>
        <taxon>Heyndrickxia</taxon>
    </lineage>
</organism>
<dbReference type="STRING" id="157838.AN964_10250"/>
<dbReference type="EMBL" id="LJJC01000004">
    <property type="protein sequence ID" value="KQL53840.1"/>
    <property type="molecule type" value="Genomic_DNA"/>
</dbReference>
<reference evidence="1 2" key="1">
    <citation type="submission" date="2015-09" db="EMBL/GenBank/DDBJ databases">
        <title>Genome sequencing project for genomic taxonomy and phylogenomics of Bacillus-like bacteria.</title>
        <authorList>
            <person name="Liu B."/>
            <person name="Wang J."/>
            <person name="Zhu Y."/>
            <person name="Liu G."/>
            <person name="Chen Q."/>
            <person name="Chen Z."/>
            <person name="Lan J."/>
            <person name="Che J."/>
            <person name="Ge C."/>
            <person name="Shi H."/>
            <person name="Pan Z."/>
            <person name="Liu X."/>
        </authorList>
    </citation>
    <scope>NUCLEOTIDE SEQUENCE [LARGE SCALE GENOMIC DNA]</scope>
    <source>
        <strain evidence="1 2">LMG 18435</strain>
    </source>
</reference>
<gene>
    <name evidence="1" type="ORF">AN964_10250</name>
</gene>
<dbReference type="Pfam" id="PF11155">
    <property type="entry name" value="DUF2935"/>
    <property type="match status" value="2"/>
</dbReference>